<evidence type="ECO:0000313" key="2">
    <source>
        <dbReference type="EMBL" id="KAF2550277.1"/>
    </source>
</evidence>
<reference evidence="1" key="1">
    <citation type="submission" date="2019-12" db="EMBL/GenBank/DDBJ databases">
        <title>Genome sequencing and annotation of Brassica cretica.</title>
        <authorList>
            <person name="Studholme D.J."/>
            <person name="Sarris P.F."/>
        </authorList>
    </citation>
    <scope>NUCLEOTIDE SEQUENCE</scope>
    <source>
        <strain evidence="2">PFS-001/15</strain>
        <strain evidence="1">PFS-102/07</strain>
        <tissue evidence="1">Leaf</tissue>
    </source>
</reference>
<proteinExistence type="predicted"/>
<dbReference type="Proteomes" id="UP000712281">
    <property type="component" value="Unassembled WGS sequence"/>
</dbReference>
<dbReference type="AlphaFoldDB" id="A0A8S9FGP0"/>
<comment type="caution">
    <text evidence="1">The sequence shown here is derived from an EMBL/GenBank/DDBJ whole genome shotgun (WGS) entry which is preliminary data.</text>
</comment>
<organism evidence="1">
    <name type="scientific">Brassica cretica</name>
    <name type="common">Mustard</name>
    <dbReference type="NCBI Taxonomy" id="69181"/>
    <lineage>
        <taxon>Eukaryota</taxon>
        <taxon>Viridiplantae</taxon>
        <taxon>Streptophyta</taxon>
        <taxon>Embryophyta</taxon>
        <taxon>Tracheophyta</taxon>
        <taxon>Spermatophyta</taxon>
        <taxon>Magnoliopsida</taxon>
        <taxon>eudicotyledons</taxon>
        <taxon>Gunneridae</taxon>
        <taxon>Pentapetalae</taxon>
        <taxon>rosids</taxon>
        <taxon>malvids</taxon>
        <taxon>Brassicales</taxon>
        <taxon>Brassicaceae</taxon>
        <taxon>Brassiceae</taxon>
        <taxon>Brassica</taxon>
    </lineage>
</organism>
<dbReference type="EMBL" id="QGKW02001988">
    <property type="protein sequence ID" value="KAF2550277.1"/>
    <property type="molecule type" value="Genomic_DNA"/>
</dbReference>
<accession>A0A8S9FGP0</accession>
<gene>
    <name evidence="2" type="ORF">F2Q68_00035708</name>
    <name evidence="1" type="ORF">F2Q70_00031294</name>
</gene>
<evidence type="ECO:0000313" key="1">
    <source>
        <dbReference type="EMBL" id="KAF2531318.1"/>
    </source>
</evidence>
<name>A0A8S9FGP0_BRACR</name>
<dbReference type="EMBL" id="QGKY02002305">
    <property type="protein sequence ID" value="KAF2531318.1"/>
    <property type="molecule type" value="Genomic_DNA"/>
</dbReference>
<protein>
    <submittedName>
        <fullName evidence="1">Uncharacterized protein</fullName>
    </submittedName>
</protein>
<sequence length="105" mass="11707">MMKSYNFFTKPSNIMLHPLSCLLSALNFGMGDDATGPSFLDGNYLKKAQYFSGRTHELSKEEEKTADKCGMYQADTAGLNSELLYGPPRYHFEQRPGALASGPFR</sequence>